<feature type="chain" id="PRO_5028266320" evidence="2">
    <location>
        <begin position="28"/>
        <end position="218"/>
    </location>
</feature>
<evidence type="ECO:0000259" key="3">
    <source>
        <dbReference type="PROSITE" id="PS50835"/>
    </source>
</evidence>
<dbReference type="GeneID" id="115458322"/>
<keyword evidence="4" id="KW-1185">Reference proteome</keyword>
<protein>
    <submittedName>
        <fullName evidence="5">Uncharacterized protein LOC115458322 isoform X2</fullName>
    </submittedName>
</protein>
<dbReference type="SMART" id="SM00409">
    <property type="entry name" value="IG"/>
    <property type="match status" value="1"/>
</dbReference>
<evidence type="ECO:0000313" key="5">
    <source>
        <dbReference type="RefSeq" id="XP_030044067.1"/>
    </source>
</evidence>
<dbReference type="Proteomes" id="UP000515156">
    <property type="component" value="Chromosome 14"/>
</dbReference>
<dbReference type="InterPro" id="IPR003599">
    <property type="entry name" value="Ig_sub"/>
</dbReference>
<dbReference type="PANTHER" id="PTHR37996:SF1">
    <property type="entry name" value="B- AND T-LYMPHOCYTE ATTENUATOR"/>
    <property type="match status" value="1"/>
</dbReference>
<dbReference type="RefSeq" id="XP_030044067.1">
    <property type="nucleotide sequence ID" value="XM_030188207.1"/>
</dbReference>
<feature type="domain" description="Ig-like" evidence="3">
    <location>
        <begin position="33"/>
        <end position="131"/>
    </location>
</feature>
<dbReference type="GO" id="GO:0005886">
    <property type="term" value="C:plasma membrane"/>
    <property type="evidence" value="ECO:0007669"/>
    <property type="project" value="InterPro"/>
</dbReference>
<dbReference type="InterPro" id="IPR039257">
    <property type="entry name" value="BTLA"/>
</dbReference>
<dbReference type="AlphaFoldDB" id="A0A6P7WL86"/>
<organism evidence="4 5">
    <name type="scientific">Microcaecilia unicolor</name>
    <dbReference type="NCBI Taxonomy" id="1415580"/>
    <lineage>
        <taxon>Eukaryota</taxon>
        <taxon>Metazoa</taxon>
        <taxon>Chordata</taxon>
        <taxon>Craniata</taxon>
        <taxon>Vertebrata</taxon>
        <taxon>Euteleostomi</taxon>
        <taxon>Amphibia</taxon>
        <taxon>Gymnophiona</taxon>
        <taxon>Siphonopidae</taxon>
        <taxon>Microcaecilia</taxon>
    </lineage>
</organism>
<dbReference type="InterPro" id="IPR013783">
    <property type="entry name" value="Ig-like_fold"/>
</dbReference>
<evidence type="ECO:0000256" key="1">
    <source>
        <dbReference type="SAM" id="MobiDB-lite"/>
    </source>
</evidence>
<feature type="region of interest" description="Disordered" evidence="1">
    <location>
        <begin position="199"/>
        <end position="218"/>
    </location>
</feature>
<keyword evidence="2" id="KW-0732">Signal</keyword>
<dbReference type="InterPro" id="IPR013106">
    <property type="entry name" value="Ig_V-set"/>
</dbReference>
<gene>
    <name evidence="5" type="primary">LOC115458322</name>
</gene>
<reference evidence="5" key="1">
    <citation type="submission" date="2025-08" db="UniProtKB">
        <authorList>
            <consortium name="RefSeq"/>
        </authorList>
    </citation>
    <scope>IDENTIFICATION</scope>
</reference>
<dbReference type="Gene3D" id="2.60.40.10">
    <property type="entry name" value="Immunoglobulins"/>
    <property type="match status" value="1"/>
</dbReference>
<dbReference type="SUPFAM" id="SSF48726">
    <property type="entry name" value="Immunoglobulin"/>
    <property type="match status" value="1"/>
</dbReference>
<dbReference type="InterPro" id="IPR036179">
    <property type="entry name" value="Ig-like_dom_sf"/>
</dbReference>
<evidence type="ECO:0000256" key="2">
    <source>
        <dbReference type="SAM" id="SignalP"/>
    </source>
</evidence>
<name>A0A6P7WL86_9AMPH</name>
<dbReference type="GO" id="GO:0038023">
    <property type="term" value="F:signaling receptor activity"/>
    <property type="evidence" value="ECO:0007669"/>
    <property type="project" value="InterPro"/>
</dbReference>
<dbReference type="GO" id="GO:0002768">
    <property type="term" value="P:immune response-regulating cell surface receptor signaling pathway"/>
    <property type="evidence" value="ECO:0007669"/>
    <property type="project" value="InterPro"/>
</dbReference>
<sequence>MPGPGRNEVVPCLLALLISAVQLNGSADNVCVPNITDPKTNLNLLLGSTLLLNCTIQACPHNDSLLVTWAKMQSEQYISINASQIYRYHWRKEDKLKVVSLKIPEVMPEDEGLYRCQVSQGDFTAMGLTISVHLRNLLRGRSSTHLRKLQNDIHCEKVKEEEEITYTTIAFSERPWPAVQTCDTQGSSEYAILRYEPPPSLSATRTTTTANSNHYSSV</sequence>
<dbReference type="PANTHER" id="PTHR37996">
    <property type="entry name" value="B- AND T-LYMPHOCYTE ATTENUATOR"/>
    <property type="match status" value="1"/>
</dbReference>
<evidence type="ECO:0000313" key="4">
    <source>
        <dbReference type="Proteomes" id="UP000515156"/>
    </source>
</evidence>
<dbReference type="InterPro" id="IPR007110">
    <property type="entry name" value="Ig-like_dom"/>
</dbReference>
<dbReference type="PROSITE" id="PS50835">
    <property type="entry name" value="IG_LIKE"/>
    <property type="match status" value="1"/>
</dbReference>
<feature type="signal peptide" evidence="2">
    <location>
        <begin position="1"/>
        <end position="27"/>
    </location>
</feature>
<dbReference type="Pfam" id="PF07686">
    <property type="entry name" value="V-set"/>
    <property type="match status" value="1"/>
</dbReference>
<accession>A0A6P7WL86</accession>
<proteinExistence type="predicted"/>